<reference evidence="1 3" key="1">
    <citation type="submission" date="2018-11" db="EMBL/GenBank/DDBJ databases">
        <title>Proposal to divide the Flavobacteriaceae and reorganize its genera based on Amino Acid Identity values calculated from whole genome sequences.</title>
        <authorList>
            <person name="Nicholson A.C."/>
            <person name="Gulvik C.A."/>
            <person name="Whitney A.M."/>
            <person name="Humrighouse B.W."/>
            <person name="Bell M."/>
            <person name="Holmes B."/>
            <person name="Steigerwalt A."/>
            <person name="Villarma A."/>
            <person name="Sheth M."/>
            <person name="Batra D."/>
            <person name="Pryor J."/>
            <person name="Bernardet J.-F."/>
            <person name="Hugo C."/>
            <person name="Kampfer P."/>
            <person name="Newman J."/>
            <person name="Mcquiston J.R."/>
        </authorList>
    </citation>
    <scope>NUCLEOTIDE SEQUENCE [LARGE SCALE GENOMIC DNA]</scope>
    <source>
        <strain evidence="1 3">DSM 15235</strain>
    </source>
</reference>
<gene>
    <name evidence="2" type="ORF">BCF50_3315</name>
    <name evidence="1" type="ORF">EGI05_12835</name>
</gene>
<dbReference type="Proteomes" id="UP000295709">
    <property type="component" value="Unassembled WGS sequence"/>
</dbReference>
<dbReference type="SUPFAM" id="SSF48295">
    <property type="entry name" value="TrpR-like"/>
    <property type="match status" value="1"/>
</dbReference>
<proteinExistence type="predicted"/>
<dbReference type="GO" id="GO:0043565">
    <property type="term" value="F:sequence-specific DNA binding"/>
    <property type="evidence" value="ECO:0007669"/>
    <property type="project" value="InterPro"/>
</dbReference>
<comment type="caution">
    <text evidence="1">The sequence shown here is derived from an EMBL/GenBank/DDBJ whole genome shotgun (WGS) entry which is preliminary data.</text>
</comment>
<dbReference type="Proteomes" id="UP000269375">
    <property type="component" value="Unassembled WGS sequence"/>
</dbReference>
<dbReference type="EMBL" id="SOQW01000004">
    <property type="protein sequence ID" value="TDX90748.1"/>
    <property type="molecule type" value="Genomic_DNA"/>
</dbReference>
<keyword evidence="4" id="KW-1185">Reference proteome</keyword>
<dbReference type="EMBL" id="RJTX01000003">
    <property type="protein sequence ID" value="ROH96739.1"/>
    <property type="molecule type" value="Genomic_DNA"/>
</dbReference>
<evidence type="ECO:0000313" key="3">
    <source>
        <dbReference type="Proteomes" id="UP000269375"/>
    </source>
</evidence>
<reference evidence="2 4" key="2">
    <citation type="submission" date="2019-03" db="EMBL/GenBank/DDBJ databases">
        <title>Genomic Encyclopedia of Archaeal and Bacterial Type Strains, Phase II (KMG-II): from individual species to whole genera.</title>
        <authorList>
            <person name="Goeker M."/>
        </authorList>
    </citation>
    <scope>NUCLEOTIDE SEQUENCE [LARGE SCALE GENOMIC DNA]</scope>
    <source>
        <strain evidence="2 4">DSM 15235</strain>
    </source>
</reference>
<dbReference type="AlphaFoldDB" id="A0A3N0VVA6"/>
<protein>
    <submittedName>
        <fullName evidence="1">Helix-turn-helix domain-containing protein</fullName>
    </submittedName>
</protein>
<dbReference type="InterPro" id="IPR010921">
    <property type="entry name" value="Trp_repressor/repl_initiator"/>
</dbReference>
<accession>A0A3N0VVA6</accession>
<evidence type="ECO:0000313" key="1">
    <source>
        <dbReference type="EMBL" id="ROH96739.1"/>
    </source>
</evidence>
<organism evidence="1 3">
    <name type="scientific">Chryseobacterium daecheongense</name>
    <dbReference type="NCBI Taxonomy" id="192389"/>
    <lineage>
        <taxon>Bacteria</taxon>
        <taxon>Pseudomonadati</taxon>
        <taxon>Bacteroidota</taxon>
        <taxon>Flavobacteriia</taxon>
        <taxon>Flavobacteriales</taxon>
        <taxon>Weeksellaceae</taxon>
        <taxon>Chryseobacterium group</taxon>
        <taxon>Chryseobacterium</taxon>
    </lineage>
</organism>
<sequence length="109" mass="12789">MKKMTQPDYRKIFQDIITIKHPEKKEICKKILSKPKLTSLDILKLNDLIFGSVNKENNISNQKHRSYDESSILKILTFQKENGYSNLQTAAHFKLSKNTIANWRKIIIK</sequence>
<dbReference type="OrthoDB" id="1260127at2"/>
<evidence type="ECO:0000313" key="2">
    <source>
        <dbReference type="EMBL" id="TDX90748.1"/>
    </source>
</evidence>
<name>A0A3N0VVA6_9FLAO</name>
<evidence type="ECO:0000313" key="4">
    <source>
        <dbReference type="Proteomes" id="UP000295709"/>
    </source>
</evidence>
<dbReference type="RefSeq" id="WP_123263451.1">
    <property type="nucleotide sequence ID" value="NZ_RJTX01000003.1"/>
</dbReference>